<protein>
    <submittedName>
        <fullName evidence="1">Uncharacterized protein</fullName>
    </submittedName>
</protein>
<keyword evidence="2" id="KW-1185">Reference proteome</keyword>
<gene>
    <name evidence="1" type="primary">RvY_08564-1</name>
    <name evidence="1" type="synonym">RvY_08564.1</name>
    <name evidence="1" type="ORF">RvY_08564</name>
</gene>
<reference evidence="1 2" key="1">
    <citation type="journal article" date="2016" name="Nat. Commun.">
        <title>Extremotolerant tardigrade genome and improved radiotolerance of human cultured cells by tardigrade-unique protein.</title>
        <authorList>
            <person name="Hashimoto T."/>
            <person name="Horikawa D.D."/>
            <person name="Saito Y."/>
            <person name="Kuwahara H."/>
            <person name="Kozuka-Hata H."/>
            <person name="Shin-I T."/>
            <person name="Minakuchi Y."/>
            <person name="Ohishi K."/>
            <person name="Motoyama A."/>
            <person name="Aizu T."/>
            <person name="Enomoto A."/>
            <person name="Kondo K."/>
            <person name="Tanaka S."/>
            <person name="Hara Y."/>
            <person name="Koshikawa S."/>
            <person name="Sagara H."/>
            <person name="Miura T."/>
            <person name="Yokobori S."/>
            <person name="Miyagawa K."/>
            <person name="Suzuki Y."/>
            <person name="Kubo T."/>
            <person name="Oyama M."/>
            <person name="Kohara Y."/>
            <person name="Fujiyama A."/>
            <person name="Arakawa K."/>
            <person name="Katayama T."/>
            <person name="Toyoda A."/>
            <person name="Kunieda T."/>
        </authorList>
    </citation>
    <scope>NUCLEOTIDE SEQUENCE [LARGE SCALE GENOMIC DNA]</scope>
    <source>
        <strain evidence="1 2">YOKOZUNA-1</strain>
    </source>
</reference>
<dbReference type="EMBL" id="BDGG01000004">
    <property type="protein sequence ID" value="GAU97233.1"/>
    <property type="molecule type" value="Genomic_DNA"/>
</dbReference>
<dbReference type="AlphaFoldDB" id="A0A1D1VEC3"/>
<sequence length="99" mass="11533">MYTQRSNGLTKVQTFTHSAWIFLVQHGSSTLDEQRCRIDVLRKSAVHTRNETSKTVISKGARLRCHWLEACATLRKRYCTILSRFNRLAVTKVRVLYGY</sequence>
<comment type="caution">
    <text evidence="1">The sequence shown here is derived from an EMBL/GenBank/DDBJ whole genome shotgun (WGS) entry which is preliminary data.</text>
</comment>
<dbReference type="Proteomes" id="UP000186922">
    <property type="component" value="Unassembled WGS sequence"/>
</dbReference>
<proteinExistence type="predicted"/>
<evidence type="ECO:0000313" key="1">
    <source>
        <dbReference type="EMBL" id="GAU97233.1"/>
    </source>
</evidence>
<accession>A0A1D1VEC3</accession>
<organism evidence="1 2">
    <name type="scientific">Ramazzottius varieornatus</name>
    <name type="common">Water bear</name>
    <name type="synonym">Tardigrade</name>
    <dbReference type="NCBI Taxonomy" id="947166"/>
    <lineage>
        <taxon>Eukaryota</taxon>
        <taxon>Metazoa</taxon>
        <taxon>Ecdysozoa</taxon>
        <taxon>Tardigrada</taxon>
        <taxon>Eutardigrada</taxon>
        <taxon>Parachela</taxon>
        <taxon>Hypsibioidea</taxon>
        <taxon>Ramazzottiidae</taxon>
        <taxon>Ramazzottius</taxon>
    </lineage>
</organism>
<evidence type="ECO:0000313" key="2">
    <source>
        <dbReference type="Proteomes" id="UP000186922"/>
    </source>
</evidence>
<name>A0A1D1VEC3_RAMVA</name>